<sequence length="72" mass="8341">MAQFQQIPTFKLLILGDWGVGKTAFVLRHRTSEFEKRYIQTIEVDIKSLTLYTSRGPVTFCNWDIAGQQLFS</sequence>
<dbReference type="GO" id="GO:0005525">
    <property type="term" value="F:GTP binding"/>
    <property type="evidence" value="ECO:0007669"/>
    <property type="project" value="UniProtKB-KW"/>
</dbReference>
<keyword evidence="1" id="KW-0813">Transport</keyword>
<dbReference type="InterPro" id="IPR001806">
    <property type="entry name" value="Small_GTPase"/>
</dbReference>
<dbReference type="PRINTS" id="PR00449">
    <property type="entry name" value="RASTRNSFRMNG"/>
</dbReference>
<keyword evidence="4" id="KW-0342">GTP-binding</keyword>
<dbReference type="AlphaFoldDB" id="A0A5J4WHA9"/>
<dbReference type="PANTHER" id="PTHR24071:SF0">
    <property type="entry name" value="GTP-BINDING NUCLEAR PROTEIN RAN"/>
    <property type="match status" value="1"/>
</dbReference>
<dbReference type="InterPro" id="IPR027417">
    <property type="entry name" value="P-loop_NTPase"/>
</dbReference>
<dbReference type="GO" id="GO:0003924">
    <property type="term" value="F:GTPase activity"/>
    <property type="evidence" value="ECO:0007669"/>
    <property type="project" value="InterPro"/>
</dbReference>
<keyword evidence="2" id="KW-0547">Nucleotide-binding</keyword>
<keyword evidence="3" id="KW-0653">Protein transport</keyword>
<dbReference type="PANTHER" id="PTHR24071">
    <property type="entry name" value="RAN GTPASE"/>
    <property type="match status" value="1"/>
</dbReference>
<dbReference type="Pfam" id="PF00071">
    <property type="entry name" value="Ras"/>
    <property type="match status" value="1"/>
</dbReference>
<dbReference type="Gene3D" id="3.40.50.300">
    <property type="entry name" value="P-loop containing nucleotide triphosphate hydrolases"/>
    <property type="match status" value="1"/>
</dbReference>
<evidence type="ECO:0000313" key="6">
    <source>
        <dbReference type="Proteomes" id="UP000324800"/>
    </source>
</evidence>
<evidence type="ECO:0000256" key="2">
    <source>
        <dbReference type="ARBA" id="ARBA00022741"/>
    </source>
</evidence>
<dbReference type="OrthoDB" id="48625at2759"/>
<dbReference type="Proteomes" id="UP000324800">
    <property type="component" value="Unassembled WGS sequence"/>
</dbReference>
<reference evidence="5 6" key="1">
    <citation type="submission" date="2019-03" db="EMBL/GenBank/DDBJ databases">
        <title>Single cell metagenomics reveals metabolic interactions within the superorganism composed of flagellate Streblomastix strix and complex community of Bacteroidetes bacteria on its surface.</title>
        <authorList>
            <person name="Treitli S.C."/>
            <person name="Kolisko M."/>
            <person name="Husnik F."/>
            <person name="Keeling P."/>
            <person name="Hampl V."/>
        </authorList>
    </citation>
    <scope>NUCLEOTIDE SEQUENCE [LARGE SCALE GENOMIC DNA]</scope>
    <source>
        <strain evidence="5">ST1C</strain>
    </source>
</reference>
<evidence type="ECO:0000256" key="1">
    <source>
        <dbReference type="ARBA" id="ARBA00022448"/>
    </source>
</evidence>
<dbReference type="GO" id="GO:0006606">
    <property type="term" value="P:protein import into nucleus"/>
    <property type="evidence" value="ECO:0007669"/>
    <property type="project" value="TreeGrafter"/>
</dbReference>
<accession>A0A5J4WHA9</accession>
<evidence type="ECO:0000256" key="3">
    <source>
        <dbReference type="ARBA" id="ARBA00022927"/>
    </source>
</evidence>
<dbReference type="GO" id="GO:0005737">
    <property type="term" value="C:cytoplasm"/>
    <property type="evidence" value="ECO:0007669"/>
    <property type="project" value="TreeGrafter"/>
</dbReference>
<dbReference type="InterPro" id="IPR002041">
    <property type="entry name" value="Ran_GTPase"/>
</dbReference>
<dbReference type="GO" id="GO:0005634">
    <property type="term" value="C:nucleus"/>
    <property type="evidence" value="ECO:0007669"/>
    <property type="project" value="TreeGrafter"/>
</dbReference>
<gene>
    <name evidence="5" type="ORF">EZS28_010517</name>
</gene>
<protein>
    <submittedName>
        <fullName evidence="5">Putative ran family small GTPase</fullName>
    </submittedName>
</protein>
<evidence type="ECO:0000313" key="5">
    <source>
        <dbReference type="EMBL" id="KAA6393952.1"/>
    </source>
</evidence>
<evidence type="ECO:0000256" key="4">
    <source>
        <dbReference type="ARBA" id="ARBA00023134"/>
    </source>
</evidence>
<proteinExistence type="predicted"/>
<dbReference type="GO" id="GO:0000054">
    <property type="term" value="P:ribosomal subunit export from nucleus"/>
    <property type="evidence" value="ECO:0007669"/>
    <property type="project" value="TreeGrafter"/>
</dbReference>
<comment type="caution">
    <text evidence="5">The sequence shown here is derived from an EMBL/GenBank/DDBJ whole genome shotgun (WGS) entry which is preliminary data.</text>
</comment>
<dbReference type="EMBL" id="SNRW01002087">
    <property type="protein sequence ID" value="KAA6393952.1"/>
    <property type="molecule type" value="Genomic_DNA"/>
</dbReference>
<name>A0A5J4WHA9_9EUKA</name>
<dbReference type="SUPFAM" id="SSF52540">
    <property type="entry name" value="P-loop containing nucleoside triphosphate hydrolases"/>
    <property type="match status" value="1"/>
</dbReference>
<organism evidence="5 6">
    <name type="scientific">Streblomastix strix</name>
    <dbReference type="NCBI Taxonomy" id="222440"/>
    <lineage>
        <taxon>Eukaryota</taxon>
        <taxon>Metamonada</taxon>
        <taxon>Preaxostyla</taxon>
        <taxon>Oxymonadida</taxon>
        <taxon>Streblomastigidae</taxon>
        <taxon>Streblomastix</taxon>
    </lineage>
</organism>